<evidence type="ECO:0000256" key="1">
    <source>
        <dbReference type="ARBA" id="ARBA00022741"/>
    </source>
</evidence>
<dbReference type="InterPro" id="IPR001650">
    <property type="entry name" value="Helicase_C-like"/>
</dbReference>
<feature type="compositionally biased region" description="Basic and acidic residues" evidence="5">
    <location>
        <begin position="1094"/>
        <end position="1115"/>
    </location>
</feature>
<dbReference type="GO" id="GO:0005524">
    <property type="term" value="F:ATP binding"/>
    <property type="evidence" value="ECO:0007669"/>
    <property type="project" value="UniProtKB-KW"/>
</dbReference>
<feature type="region of interest" description="Disordered" evidence="5">
    <location>
        <begin position="356"/>
        <end position="390"/>
    </location>
</feature>
<feature type="compositionally biased region" description="Basic and acidic residues" evidence="5">
    <location>
        <begin position="47"/>
        <end position="57"/>
    </location>
</feature>
<protein>
    <submittedName>
        <fullName evidence="7">DEAD/DEAH box helicase domain-containing protein</fullName>
    </submittedName>
</protein>
<evidence type="ECO:0000256" key="3">
    <source>
        <dbReference type="ARBA" id="ARBA00022806"/>
    </source>
</evidence>
<dbReference type="PANTHER" id="PTHR44533">
    <property type="entry name" value="DEAD/H RNA HELICASE, PUTATIVE-RELATED"/>
    <property type="match status" value="1"/>
</dbReference>
<gene>
    <name evidence="7" type="ORF">BESB_025800</name>
</gene>
<evidence type="ECO:0000256" key="2">
    <source>
        <dbReference type="ARBA" id="ARBA00022801"/>
    </source>
</evidence>
<feature type="compositionally biased region" description="Basic and acidic residues" evidence="5">
    <location>
        <begin position="852"/>
        <end position="873"/>
    </location>
</feature>
<feature type="compositionally biased region" description="Low complexity" evidence="5">
    <location>
        <begin position="34"/>
        <end position="46"/>
    </location>
</feature>
<dbReference type="SMART" id="SM00490">
    <property type="entry name" value="HELICc"/>
    <property type="match status" value="1"/>
</dbReference>
<evidence type="ECO:0000259" key="6">
    <source>
        <dbReference type="PROSITE" id="PS51192"/>
    </source>
</evidence>
<proteinExistence type="predicted"/>
<dbReference type="Pfam" id="PF00270">
    <property type="entry name" value="DEAD"/>
    <property type="match status" value="1"/>
</dbReference>
<keyword evidence="3 7" id="KW-0347">Helicase</keyword>
<dbReference type="RefSeq" id="XP_029215615.1">
    <property type="nucleotide sequence ID" value="XM_029361260.1"/>
</dbReference>
<comment type="caution">
    <text evidence="7">The sequence shown here is derived from an EMBL/GenBank/DDBJ whole genome shotgun (WGS) entry which is preliminary data.</text>
</comment>
<evidence type="ECO:0000313" key="8">
    <source>
        <dbReference type="Proteomes" id="UP000224006"/>
    </source>
</evidence>
<feature type="region of interest" description="Disordered" evidence="5">
    <location>
        <begin position="1086"/>
        <end position="1115"/>
    </location>
</feature>
<feature type="compositionally biased region" description="Acidic residues" evidence="5">
    <location>
        <begin position="251"/>
        <end position="274"/>
    </location>
</feature>
<dbReference type="GO" id="GO:0016787">
    <property type="term" value="F:hydrolase activity"/>
    <property type="evidence" value="ECO:0007669"/>
    <property type="project" value="UniProtKB-KW"/>
</dbReference>
<dbReference type="GeneID" id="40307632"/>
<dbReference type="SUPFAM" id="SSF52540">
    <property type="entry name" value="P-loop containing nucleoside triphosphate hydrolases"/>
    <property type="match status" value="1"/>
</dbReference>
<organism evidence="7 8">
    <name type="scientific">Besnoitia besnoiti</name>
    <name type="common">Apicomplexan protozoan</name>
    <dbReference type="NCBI Taxonomy" id="94643"/>
    <lineage>
        <taxon>Eukaryota</taxon>
        <taxon>Sar</taxon>
        <taxon>Alveolata</taxon>
        <taxon>Apicomplexa</taxon>
        <taxon>Conoidasida</taxon>
        <taxon>Coccidia</taxon>
        <taxon>Eucoccidiorida</taxon>
        <taxon>Eimeriorina</taxon>
        <taxon>Sarcocystidae</taxon>
        <taxon>Besnoitia</taxon>
    </lineage>
</organism>
<dbReference type="GO" id="GO:0004386">
    <property type="term" value="F:helicase activity"/>
    <property type="evidence" value="ECO:0007669"/>
    <property type="project" value="UniProtKB-KW"/>
</dbReference>
<feature type="region of interest" description="Disordered" evidence="5">
    <location>
        <begin position="248"/>
        <end position="277"/>
    </location>
</feature>
<dbReference type="InterPro" id="IPR052431">
    <property type="entry name" value="SKI2_subfamily_helicases"/>
</dbReference>
<keyword evidence="2" id="KW-0378">Hydrolase</keyword>
<feature type="compositionally biased region" description="Basic and acidic residues" evidence="5">
    <location>
        <begin position="356"/>
        <end position="376"/>
    </location>
</feature>
<feature type="compositionally biased region" description="Low complexity" evidence="5">
    <location>
        <begin position="836"/>
        <end position="848"/>
    </location>
</feature>
<dbReference type="InterPro" id="IPR011545">
    <property type="entry name" value="DEAD/DEAH_box_helicase_dom"/>
</dbReference>
<dbReference type="KEGG" id="bbes:BESB_025800"/>
<reference evidence="7 8" key="1">
    <citation type="submission" date="2017-09" db="EMBL/GenBank/DDBJ databases">
        <title>Genome sequencing of Besnoitia besnoiti strain Bb-Ger1.</title>
        <authorList>
            <person name="Schares G."/>
            <person name="Venepally P."/>
            <person name="Lorenzi H.A."/>
        </authorList>
    </citation>
    <scope>NUCLEOTIDE SEQUENCE [LARGE SCALE GENOMIC DNA]</scope>
    <source>
        <strain evidence="7 8">Bb-Ger1</strain>
    </source>
</reference>
<keyword evidence="8" id="KW-1185">Reference proteome</keyword>
<feature type="compositionally biased region" description="Gly residues" evidence="5">
    <location>
        <begin position="58"/>
        <end position="69"/>
    </location>
</feature>
<dbReference type="STRING" id="94643.A0A2A9M6T9"/>
<keyword evidence="1" id="KW-0547">Nucleotide-binding</keyword>
<dbReference type="Proteomes" id="UP000224006">
    <property type="component" value="Unassembled WGS sequence"/>
</dbReference>
<feature type="region of interest" description="Disordered" evidence="5">
    <location>
        <begin position="834"/>
        <end position="873"/>
    </location>
</feature>
<feature type="region of interest" description="Disordered" evidence="5">
    <location>
        <begin position="1"/>
        <end position="70"/>
    </location>
</feature>
<dbReference type="EMBL" id="NWUJ01000014">
    <property type="protein sequence ID" value="PFH31606.1"/>
    <property type="molecule type" value="Genomic_DNA"/>
</dbReference>
<dbReference type="PANTHER" id="PTHR44533:SF4">
    <property type="entry name" value="DEAD_H RNA HELICASE, PUTATIVE-RELATED"/>
    <property type="match status" value="1"/>
</dbReference>
<keyword evidence="4" id="KW-0067">ATP-binding</keyword>
<dbReference type="Gene3D" id="3.40.50.300">
    <property type="entry name" value="P-loop containing nucleotide triphosphate hydrolases"/>
    <property type="match status" value="2"/>
</dbReference>
<dbReference type="OrthoDB" id="64767at2759"/>
<dbReference type="PROSITE" id="PS51192">
    <property type="entry name" value="HELICASE_ATP_BIND_1"/>
    <property type="match status" value="1"/>
</dbReference>
<sequence length="2261" mass="255201">MDDPLAPSDGYSAAAKARATKEQLLADQHESRVANSSDAADLQAASAREKDDVRDGAGGEARGGGGGEGLADDEFYAEGIAAVSMIEDDELDAPLRKLSWWAALLPQTRGEVMTELGGSYLFFIHGDSLILHLLRKNYVDLDVEQGVQPLVYIHLIEKQLLALLSAGAIFHLVFFRVFEDVAVGGARDARDSVPPVFLLIREQLLLHLAVMKIDFTVLDSWFSDDWKALMRRKHPTFLLIDDLHFSKEENGEPEEEEEEDEDAEEDEEEEEETAAWELPAGVPEAVVALQKQTRKRVESRGREWVSYLLQSLMLSSLSRNLHVAMMHGCIYKKTKAYCLAIAPTAAAALWVQLERRRKEDEDRRREEAHANQRTLEEALPSGDAEGDNENGEIQDFQARELMLKALEVYGELLLPAEKDEEDLAKEKEEETQLLADVRKLAATGDAVSSLRHLLAEKFCLFLRAIAAEEEEEGEGSEQVQQFLAVGKMLFLSATVMKELSVEERCHHTVSSKAPFITEYLYAPLKLYIAEATKTLRQLRSLYTTSPDVAEELRAAVLHPEEIADFFDGKLFFTLTAYACDFARSSSNWDLPASFFGLSPVAVERLSAAFASLAGAASGAESLKAFTQPLFPLHLAPLAAQLEAYPLPLPTPVAAEDEPTPHLLSAHNSFLLKFRAAGPDGALPFAPTAALENSADVRRREAEIRRKGREEDSGDEQEEAREELIDAVERDADATFSEPPPDGVLDFAKLQMNYLNSQEYTPTERELQRMEKMNGEQKRKHLDMLERKRKQQLQVTIRRKAKSLCPYPLHFPISGAFDERHPWIKIDAEEKAKEAEQAAAAGAGEAKTAAQKKKLEKEKKAAGKREVNGKAKEEAAKPLKKADLIRMKNAGALDKKVQNLDAERLADLERRLEALCAEYTALSSRSSLLSSFSHNGTTYSISAANLLALLLDVLVGPSRRMSLLLNFPYVVQLLKMRDAQRSFIMKVQRLASDAFAGFDKESINSKSHFADMQRLFCAVFRINVESFRLFKGELEGAEIEAIQRSLLSLGFQQSAERMFTEWKEKRVLHLAAVKEQEAEKAEQQMLLAGGGRGPKGKEKKAAKADKAGKKGDAASENKAKKDSLAALDVHRVSRAALFDFRVKKGFEAQAQLRFMGGDFQRTTGSRTKKDSRVLFTPDYWQVRLLDLIDRRESVFVTAPTSSGKTFICFYAMELVLRCPIRGEKAIDNDAVIVYVSPSKALADQVYAEVHGRFSSKTYSASGSGKFLAANFVERQNTEPPLNAQVIVTLPHILEMLLMSGAFARWNVNLRYVILDEIHCISEEEGGSQWERLIKLLPCPFLAMSATVGNPDSFLYWMRSANPSTPITHIDYKERFSDLHMVLYHEKKLLPLNPVCSVHYDKVKLGGLASDFYVPPNDGLSVYFMIRSLLGEKHPFSVEFFPEFYFEGCAAITKKQYRWYWNALRHALVDLVQTEGLTAAQFAEFQRGLQEEPGVLWTKELTFFENVDTPMAIAVRKAIAAHEEKKEAEKTSEEGEDRGNYLESVMEQTEFSKAYLDPDNLIALCRQLDAAERLPCLIFNFHRQEIRQMVLSMTKRLKQLQLDKYYGTEEAAYRTRLANKKRMEQYQAALAQREMEEKMRGLSWQQREAQGIGKDEGGSMEDEGVPPPPIDIAEEIDPEFSFASLKAMGTNFDDIKDILERLKRRAVSATDRLLVEALRRGIGVYDNGLPKAFREAVDILFRIGFLRICICSNALALGMNMPCRTSVFAGDSFMLTPTMFKQSGGRAGRRGYDAAGYILFWEIPFSKINRLLEARLPIFGGDFPVTPMLTLRTLRYHEQLEQLALEGDVLDAKSVERWEAALLRLYLCPLFAVSKDNTRPSVAYEENLRLYVRFQFRFMTDLLQRLGLLHDGRIEDGGGHGISLWGHMAELSYQQETASFLLHFLLFSGLLERQLASKRSEKARVGLLLHFLATCLSQQNVTSGQFLRHQLRHERTMARVRQEPGFQKGVSVASEESDVPQFRPFMALLPEEIEQAIQSYNEMAFLTSVRCMRAAGTLLAKRGTTDVEQGHPVPFSHAFFPRETPKAKEEACRAEKTADGLVDREASEFFSRFKELVRTGYIRSPYTAICCRYDSDFRSLAELQDCVGASTPFYPETMSAELPCNYTWLRYWDAKLRREVKAKVRSQNHYLLDLRATGTFRHVTRYDEISAGKIWFLIHDFVDTLMFLKRAPRECGDKNPVVRSVIENLHEAMYEIFEKESKK</sequence>
<dbReference type="GO" id="GO:0003676">
    <property type="term" value="F:nucleic acid binding"/>
    <property type="evidence" value="ECO:0007669"/>
    <property type="project" value="InterPro"/>
</dbReference>
<dbReference type="InterPro" id="IPR014001">
    <property type="entry name" value="Helicase_ATP-bd"/>
</dbReference>
<evidence type="ECO:0000256" key="5">
    <source>
        <dbReference type="SAM" id="MobiDB-lite"/>
    </source>
</evidence>
<dbReference type="GO" id="GO:0005737">
    <property type="term" value="C:cytoplasm"/>
    <property type="evidence" value="ECO:0007669"/>
    <property type="project" value="TreeGrafter"/>
</dbReference>
<accession>A0A2A9M6T9</accession>
<dbReference type="InterPro" id="IPR055124">
    <property type="entry name" value="PIN-like_DDX60"/>
</dbReference>
<dbReference type="VEuPathDB" id="ToxoDB:BESB_025800"/>
<evidence type="ECO:0000256" key="4">
    <source>
        <dbReference type="ARBA" id="ARBA00022840"/>
    </source>
</evidence>
<evidence type="ECO:0000313" key="7">
    <source>
        <dbReference type="EMBL" id="PFH31606.1"/>
    </source>
</evidence>
<name>A0A2A9M6T9_BESBE</name>
<dbReference type="InterPro" id="IPR027417">
    <property type="entry name" value="P-loop_NTPase"/>
</dbReference>
<feature type="domain" description="Helicase ATP-binding" evidence="6">
    <location>
        <begin position="1184"/>
        <end position="1364"/>
    </location>
</feature>
<dbReference type="SMART" id="SM00487">
    <property type="entry name" value="DEXDc"/>
    <property type="match status" value="1"/>
</dbReference>
<dbReference type="Pfam" id="PF23002">
    <property type="entry name" value="PIN-like_DDX60"/>
    <property type="match status" value="1"/>
</dbReference>